<organism evidence="6 7">
    <name type="scientific">Tritrichomonas musculus</name>
    <dbReference type="NCBI Taxonomy" id="1915356"/>
    <lineage>
        <taxon>Eukaryota</taxon>
        <taxon>Metamonada</taxon>
        <taxon>Parabasalia</taxon>
        <taxon>Tritrichomonadida</taxon>
        <taxon>Tritrichomonadidae</taxon>
        <taxon>Tritrichomonas</taxon>
    </lineage>
</organism>
<dbReference type="PANTHER" id="PTHR21373">
    <property type="entry name" value="GLUCOSE REPRESSIBLE PROTEIN MAK10"/>
    <property type="match status" value="1"/>
</dbReference>
<evidence type="ECO:0000259" key="5">
    <source>
        <dbReference type="Pfam" id="PF25789"/>
    </source>
</evidence>
<sequence length="650" mass="75612">MSETNWSNIDLNFFSDCTTQMKYDEFIYNNLFQSSRAMKSITLGSQRSDSHLIADGMHSINDYIEKGNYLPDENITPDEIRKIQGKLLDCMVARFDGNNLFQTVLTCVYVHRNYTIKNPLLQAVIFSYIYLILTVEEFVNKYKAGSPSAWANDGGIGISFLPEKSNFDPSAIRSDLEKFSKDDPSISDIISFSTYMLNFAEYLNDLQSKTPPEMPQIPKESEMIGFSDVLHNRQLSTQTPPLIVQIQSHEKSVQQFTEMVNLILGFKDIPKPTSILEILDFLFEWSVEHQKTLILPRIILKAVLFPNLTTDKPSIYGWADSKEFLISEFKKININEKIFSLDKAVTIESTVYNFLIYISHSFLMPICIAHSSLEKHLFQYWSLLQNYLVSSLNKTAKFMSFPKIDSESMSRIVENPMIYWTRHISIELARIYLKLGIKCGIYNVLDYIELFLFFSILHKALRGVYYDERTVSKVYEVFNFQGHSKNKKKIVSSSNVTKRMGEESDKEIEQQIISTYYEYCIHLMQFALKTNSIKLLSNEFYNPKKVYESRKNALPIIESVQFLEYSNFEILYDYKKLQLPQIQNEIKRKANDTKELIKKLNSRPNPSSWIKDILKKVVMSSLFVSQWKEGNLFSISFDNDCIPEFQLIKQ</sequence>
<evidence type="ECO:0000313" key="6">
    <source>
        <dbReference type="EMBL" id="KAK8877956.1"/>
    </source>
</evidence>
<feature type="domain" description="NAA35-like TPR repeats" evidence="5">
    <location>
        <begin position="270"/>
        <end position="622"/>
    </location>
</feature>
<dbReference type="Proteomes" id="UP001470230">
    <property type="component" value="Unassembled WGS sequence"/>
</dbReference>
<dbReference type="InterPro" id="IPR057982">
    <property type="entry name" value="TPR_NAA35"/>
</dbReference>
<evidence type="ECO:0000256" key="3">
    <source>
        <dbReference type="ARBA" id="ARBA00022490"/>
    </source>
</evidence>
<protein>
    <submittedName>
        <fullName evidence="6">N-alpha-acetyltransferase 35 NatC auxiliary subunit</fullName>
    </submittedName>
</protein>
<dbReference type="InterPro" id="IPR007244">
    <property type="entry name" value="Naa35_N"/>
</dbReference>
<reference evidence="6 7" key="1">
    <citation type="submission" date="2024-04" db="EMBL/GenBank/DDBJ databases">
        <title>Tritrichomonas musculus Genome.</title>
        <authorList>
            <person name="Alves-Ferreira E."/>
            <person name="Grigg M."/>
            <person name="Lorenzi H."/>
            <person name="Galac M."/>
        </authorList>
    </citation>
    <scope>NUCLEOTIDE SEQUENCE [LARGE SCALE GENOMIC DNA]</scope>
    <source>
        <strain evidence="6 7">EAF2021</strain>
    </source>
</reference>
<keyword evidence="7" id="KW-1185">Reference proteome</keyword>
<comment type="caution">
    <text evidence="6">The sequence shown here is derived from an EMBL/GenBank/DDBJ whole genome shotgun (WGS) entry which is preliminary data.</text>
</comment>
<keyword evidence="3" id="KW-0963">Cytoplasm</keyword>
<evidence type="ECO:0000256" key="2">
    <source>
        <dbReference type="ARBA" id="ARBA00006289"/>
    </source>
</evidence>
<evidence type="ECO:0000313" key="7">
    <source>
        <dbReference type="Proteomes" id="UP001470230"/>
    </source>
</evidence>
<gene>
    <name evidence="6" type="ORF">M9Y10_004719</name>
</gene>
<accession>A0ABR2JJS0</accession>
<name>A0ABR2JJS0_9EUKA</name>
<comment type="similarity">
    <text evidence="2">Belongs to the MAK10 family.</text>
</comment>
<dbReference type="EMBL" id="JAPFFF010000011">
    <property type="protein sequence ID" value="KAK8877956.1"/>
    <property type="molecule type" value="Genomic_DNA"/>
</dbReference>
<dbReference type="InterPro" id="IPR057983">
    <property type="entry name" value="NAA35-like_N"/>
</dbReference>
<proteinExistence type="inferred from homology"/>
<feature type="domain" description="NAA35-like N-terminal" evidence="4">
    <location>
        <begin position="30"/>
        <end position="116"/>
    </location>
</feature>
<evidence type="ECO:0000256" key="1">
    <source>
        <dbReference type="ARBA" id="ARBA00004496"/>
    </source>
</evidence>
<evidence type="ECO:0000259" key="4">
    <source>
        <dbReference type="Pfam" id="PF04112"/>
    </source>
</evidence>
<dbReference type="PANTHER" id="PTHR21373:SF0">
    <property type="entry name" value="N-ALPHA-ACETYLTRANSFERASE 35, NATC AUXILIARY SUBUNIT"/>
    <property type="match status" value="1"/>
</dbReference>
<comment type="subcellular location">
    <subcellularLocation>
        <location evidence="1">Cytoplasm</location>
    </subcellularLocation>
</comment>
<dbReference type="Pfam" id="PF25789">
    <property type="entry name" value="TPR_NAA35"/>
    <property type="match status" value="1"/>
</dbReference>
<dbReference type="Pfam" id="PF04112">
    <property type="entry name" value="Mak10"/>
    <property type="match status" value="1"/>
</dbReference>